<accession>A0A2H4PR91</accession>
<protein>
    <submittedName>
        <fullName evidence="2">Uncharacterized protein</fullName>
    </submittedName>
</protein>
<organism evidence="2 3">
    <name type="scientific">Proteus phage PM87</name>
    <dbReference type="NCBI Taxonomy" id="2048007"/>
    <lineage>
        <taxon>Viruses</taxon>
        <taxon>Duplodnaviria</taxon>
        <taxon>Heunggongvirae</taxon>
        <taxon>Uroviricota</taxon>
        <taxon>Caudoviricetes</taxon>
        <taxon>Casjensviridae</taxon>
        <taxon>Lavrentievavirus</taxon>
        <taxon>Lavrentievavirus PM87</taxon>
    </lineage>
</organism>
<keyword evidence="3" id="KW-1185">Reference proteome</keyword>
<evidence type="ECO:0000313" key="2">
    <source>
        <dbReference type="EMBL" id="ATW69829.1"/>
    </source>
</evidence>
<evidence type="ECO:0000313" key="3">
    <source>
        <dbReference type="Proteomes" id="UP000241270"/>
    </source>
</evidence>
<proteinExistence type="predicted"/>
<dbReference type="RefSeq" id="YP_009997964.1">
    <property type="nucleotide sequence ID" value="NC_052981.1"/>
</dbReference>
<evidence type="ECO:0000256" key="1">
    <source>
        <dbReference type="SAM" id="MobiDB-lite"/>
    </source>
</evidence>
<dbReference type="Proteomes" id="UP000241270">
    <property type="component" value="Segment"/>
</dbReference>
<dbReference type="KEGG" id="vg:62680539"/>
<dbReference type="GeneID" id="62680539"/>
<feature type="region of interest" description="Disordered" evidence="1">
    <location>
        <begin position="111"/>
        <end position="130"/>
    </location>
</feature>
<sequence>MKKITIGASERAELRQICNVIKVNPTHYETVTYSNKDATASIKVKYSAGEKLTYKAIITVIVGEKVATETVEAGSFNIVENKIRECGSVDYLTELSNKTVSLDKPLHVSLRKSEQPSAQQRRGIKEMTRKEEKADPLDLVLMDSLLIARKSFGVVYRGQVLNFKCARNNQGAIEIIASINTMFNNDLQYVGSMFYNLDRLAYDIRNGNVAILSHSAPTKVLRVYGWDGDYETIAVNQKARLSSVIENFMIEGGSRRIEFRPLPENVL</sequence>
<name>A0A2H4PR91_9CAUD</name>
<reference evidence="3" key="1">
    <citation type="submission" date="2017-10" db="EMBL/GenBank/DDBJ databases">
        <title>Isolation and characterization of a group of new proteus bacteriophages.</title>
        <authorList>
            <person name="Kozlova Y.N."/>
            <person name="Morozova V.V."/>
            <person name="Babkin I.V."/>
            <person name="Tikunova N.V."/>
            <person name="Bokovaya O.V."/>
            <person name="Shedko E.D."/>
        </authorList>
    </citation>
    <scope>NUCLEOTIDE SEQUENCE [LARGE SCALE GENOMIC DNA]</scope>
</reference>
<dbReference type="EMBL" id="MG030346">
    <property type="protein sequence ID" value="ATW69829.1"/>
    <property type="molecule type" value="Genomic_DNA"/>
</dbReference>